<keyword evidence="1" id="KW-0732">Signal</keyword>
<reference evidence="2 3" key="1">
    <citation type="submission" date="2018-12" db="EMBL/GenBank/DDBJ databases">
        <authorList>
            <person name="Yu L."/>
        </authorList>
    </citation>
    <scope>NUCLEOTIDE SEQUENCE [LARGE SCALE GENOMIC DNA]</scope>
    <source>
        <strain evidence="2 3">HAW-EB2</strain>
    </source>
</reference>
<name>A0A3S0IL25_9GAMM</name>
<comment type="caution">
    <text evidence="2">The sequence shown here is derived from an EMBL/GenBank/DDBJ whole genome shotgun (WGS) entry which is preliminary data.</text>
</comment>
<gene>
    <name evidence="2" type="ORF">EKG38_18210</name>
</gene>
<protein>
    <recommendedName>
        <fullName evidence="4">Zn-dependent oligopeptidase</fullName>
    </recommendedName>
</protein>
<dbReference type="AlphaFoldDB" id="A0A3S0IL25"/>
<accession>A0A3S0IL25</accession>
<feature type="signal peptide" evidence="1">
    <location>
        <begin position="1"/>
        <end position="21"/>
    </location>
</feature>
<dbReference type="Gene3D" id="1.10.1370.10">
    <property type="entry name" value="Neurolysin, domain 3"/>
    <property type="match status" value="1"/>
</dbReference>
<keyword evidence="3" id="KW-1185">Reference proteome</keyword>
<dbReference type="OrthoDB" id="6252753at2"/>
<evidence type="ECO:0008006" key="4">
    <source>
        <dbReference type="Google" id="ProtNLM"/>
    </source>
</evidence>
<sequence length="579" mass="65514">MPKSILLIALSLSLYLSVNSAALSAVSPLPLLVEQCLQLQTPKPALISSPIPLRDIEDAVTKSRALEASMLGLFNVKDRLRYYKSLAISPKYQESLLQCQLHLADLLAETLASPALAQLLSFNNQDNQELLQLSLRWSDLVDDNANLIHKSQLHTSQAAVKLGLRSQALTLQFGNTLCDIDHGRETKAEQQTKSKSFDKNIAGYLIQQKDARCQRLVWNAYQGRAREKNAEALTRIAQLRNETAAQAGFRDHTDYSLSKQFLSKPELVKAYLDSVTRRVDSPPWQFGTSLSQSSITEVAPLDSVSMLTRLYKAAEPLGFHVEIVTDNIHRVWHRHRLLGDIFFSEASYIRAQTLRFPVVGSQFGQMQISSKPLLNSYRDQQALIKVTAIVLATLASSSHHYLINALGETRDTSKLGRLWLEYYLTDAILLPLDDYSREQKLASYSRQLKVFRAKVALNFYSNTEPKLYPNLSDEFIRAFGQAWSKLQDYAYNFFAIAEEGPIYYQHVWQESLANFVYQTTKNCQDQDKVFDILLINEPSSRLEQRLETLLGSPIDANSLIKRINDAPLPQDQRPITCSL</sequence>
<dbReference type="RefSeq" id="WP_126521702.1">
    <property type="nucleotide sequence ID" value="NZ_RXNU01000011.1"/>
</dbReference>
<dbReference type="InterPro" id="IPR024077">
    <property type="entry name" value="Neurolysin/TOP_dom2"/>
</dbReference>
<proteinExistence type="predicted"/>
<organism evidence="2 3">
    <name type="scientific">Shewanella canadensis</name>
    <dbReference type="NCBI Taxonomy" id="271096"/>
    <lineage>
        <taxon>Bacteria</taxon>
        <taxon>Pseudomonadati</taxon>
        <taxon>Pseudomonadota</taxon>
        <taxon>Gammaproteobacteria</taxon>
        <taxon>Alteromonadales</taxon>
        <taxon>Shewanellaceae</taxon>
        <taxon>Shewanella</taxon>
    </lineage>
</organism>
<dbReference type="SUPFAM" id="SSF55486">
    <property type="entry name" value="Metalloproteases ('zincins'), catalytic domain"/>
    <property type="match status" value="1"/>
</dbReference>
<dbReference type="EMBL" id="RXNU01000011">
    <property type="protein sequence ID" value="RTR37646.1"/>
    <property type="molecule type" value="Genomic_DNA"/>
</dbReference>
<evidence type="ECO:0000313" key="2">
    <source>
        <dbReference type="EMBL" id="RTR37646.1"/>
    </source>
</evidence>
<dbReference type="Proteomes" id="UP000267448">
    <property type="component" value="Unassembled WGS sequence"/>
</dbReference>
<feature type="chain" id="PRO_5018781530" description="Zn-dependent oligopeptidase" evidence="1">
    <location>
        <begin position="22"/>
        <end position="579"/>
    </location>
</feature>
<evidence type="ECO:0000313" key="3">
    <source>
        <dbReference type="Proteomes" id="UP000267448"/>
    </source>
</evidence>
<evidence type="ECO:0000256" key="1">
    <source>
        <dbReference type="SAM" id="SignalP"/>
    </source>
</evidence>